<keyword evidence="3" id="KW-1185">Reference proteome</keyword>
<dbReference type="PANTHER" id="PTHR33050">
    <property type="entry name" value="REVERSE TRANSCRIPTASE DOMAIN-CONTAINING PROTEIN"/>
    <property type="match status" value="1"/>
</dbReference>
<feature type="compositionally biased region" description="Basic and acidic residues" evidence="1">
    <location>
        <begin position="760"/>
        <end position="771"/>
    </location>
</feature>
<gene>
    <name evidence="2" type="ORF">AK812_SmicGene26690</name>
</gene>
<dbReference type="InterPro" id="IPR043502">
    <property type="entry name" value="DNA/RNA_pol_sf"/>
</dbReference>
<organism evidence="2 3">
    <name type="scientific">Symbiodinium microadriaticum</name>
    <name type="common">Dinoflagellate</name>
    <name type="synonym">Zooxanthella microadriatica</name>
    <dbReference type="NCBI Taxonomy" id="2951"/>
    <lineage>
        <taxon>Eukaryota</taxon>
        <taxon>Sar</taxon>
        <taxon>Alveolata</taxon>
        <taxon>Dinophyceae</taxon>
        <taxon>Suessiales</taxon>
        <taxon>Symbiodiniaceae</taxon>
        <taxon>Symbiodinium</taxon>
    </lineage>
</organism>
<dbReference type="EMBL" id="LSRX01000658">
    <property type="protein sequence ID" value="OLP91596.1"/>
    <property type="molecule type" value="Genomic_DNA"/>
</dbReference>
<reference evidence="2 3" key="1">
    <citation type="submission" date="2016-02" db="EMBL/GenBank/DDBJ databases">
        <title>Genome analysis of coral dinoflagellate symbionts highlights evolutionary adaptations to a symbiotic lifestyle.</title>
        <authorList>
            <person name="Aranda M."/>
            <person name="Li Y."/>
            <person name="Liew Y.J."/>
            <person name="Baumgarten S."/>
            <person name="Simakov O."/>
            <person name="Wilson M."/>
            <person name="Piel J."/>
            <person name="Ashoor H."/>
            <person name="Bougouffa S."/>
            <person name="Bajic V.B."/>
            <person name="Ryu T."/>
            <person name="Ravasi T."/>
            <person name="Bayer T."/>
            <person name="Micklem G."/>
            <person name="Kim H."/>
            <person name="Bhak J."/>
            <person name="Lajeunesse T.C."/>
            <person name="Voolstra C.R."/>
        </authorList>
    </citation>
    <scope>NUCLEOTIDE SEQUENCE [LARGE SCALE GENOMIC DNA]</scope>
    <source>
        <strain evidence="2 3">CCMP2467</strain>
    </source>
</reference>
<feature type="region of interest" description="Disordered" evidence="1">
    <location>
        <begin position="1"/>
        <end position="40"/>
    </location>
</feature>
<sequence>MLRQSANSSSSGSDSGSGSSNRGREEEEQEQEPEREQADFPLNSWVTHFLSNLTVLLNYSHGGTRSSWEAELKEEAAHPVQFPLTEEQVNSILSGDASRLLHKQVPQPTSHGEQVLASAGGSAKTVRFESPAVPWYKAAMGYTAVGTEEADGPLLAGLGESMLGRMGYSHTSVVPDRQLFFICDSNVNVDAAMALPLTGCRWNLFQMQYVSSVWEKVAEPVAVEQDLRVHLEPWRSASDNLALARKLVMDDVAAGHAFVLPGGEAEARARWGDRIAAGKFGVVQVPGKNPRLIGDGSVSGANAASQVLEKVRNPSLHAVQRFLSCVDSTVSWSLCSFDVKGAHKLVLVREDEQGYSCFVLDCVWYCYRSCYFGCKWAAYWFSRVGAWLVRMLHRVIWVKHGMFLFVDDGLEFLPTAVGPLLALHSLMFLCGIGVPLSWGKLRFGQCLVWIGWKFHADTCQASLPADKVTKALEALRPLLHKGNKVERRQVEKVLGQDLRVTQSLLFCDICAGWKLHSVNNAMITSLHSTALLSPRIRHGCVSVVLYNYGCSTCLVDSQSVKAATLFYNAISVSTFIPLQFAPHSSGLAAADAWADAEHAGLGGWWLPDGAPVDAAEIHWFSVQLTRKSLPSWFRAEGSASLQACIAALEAVAQLILLVLRRRHAQLLSSTVTVQFRQLCDNAGVTAASVKSMSQKEPLSFVLQALGYYCCKWNLTLHCSHIAGERNVWADRLSRNEIPAGVDLRKRQAFGLTDSGGYQSRDMHAEQRGRPT</sequence>
<comment type="caution">
    <text evidence="2">The sequence shown here is derived from an EMBL/GenBank/DDBJ whole genome shotgun (WGS) entry which is preliminary data.</text>
</comment>
<proteinExistence type="predicted"/>
<feature type="compositionally biased region" description="Low complexity" evidence="1">
    <location>
        <begin position="1"/>
        <end position="21"/>
    </location>
</feature>
<accession>A0A1Q9D8X1</accession>
<protein>
    <submittedName>
        <fullName evidence="2">Uncharacterized protein</fullName>
    </submittedName>
</protein>
<dbReference type="InterPro" id="IPR052055">
    <property type="entry name" value="Hepadnavirus_pol/RT"/>
</dbReference>
<evidence type="ECO:0000313" key="2">
    <source>
        <dbReference type="EMBL" id="OLP91596.1"/>
    </source>
</evidence>
<evidence type="ECO:0000313" key="3">
    <source>
        <dbReference type="Proteomes" id="UP000186817"/>
    </source>
</evidence>
<dbReference type="PANTHER" id="PTHR33050:SF7">
    <property type="entry name" value="RIBONUCLEASE H"/>
    <property type="match status" value="1"/>
</dbReference>
<name>A0A1Q9D8X1_SYMMI</name>
<evidence type="ECO:0000256" key="1">
    <source>
        <dbReference type="SAM" id="MobiDB-lite"/>
    </source>
</evidence>
<dbReference type="Proteomes" id="UP000186817">
    <property type="component" value="Unassembled WGS sequence"/>
</dbReference>
<dbReference type="OMA" id="CDICAGW"/>
<dbReference type="OrthoDB" id="411122at2759"/>
<feature type="region of interest" description="Disordered" evidence="1">
    <location>
        <begin position="752"/>
        <end position="771"/>
    </location>
</feature>
<dbReference type="SUPFAM" id="SSF56672">
    <property type="entry name" value="DNA/RNA polymerases"/>
    <property type="match status" value="1"/>
</dbReference>
<dbReference type="AlphaFoldDB" id="A0A1Q9D8X1"/>